<dbReference type="Pfam" id="PF00440">
    <property type="entry name" value="TetR_N"/>
    <property type="match status" value="1"/>
</dbReference>
<name>A0A7X6M919_9ACTN</name>
<dbReference type="EMBL" id="JAAXPG010000003">
    <property type="protein sequence ID" value="NKY96991.1"/>
    <property type="molecule type" value="Genomic_DNA"/>
</dbReference>
<evidence type="ECO:0000313" key="7">
    <source>
        <dbReference type="EMBL" id="NKY96991.1"/>
    </source>
</evidence>
<feature type="DNA-binding region" description="H-T-H motif" evidence="5">
    <location>
        <begin position="31"/>
        <end position="50"/>
    </location>
</feature>
<evidence type="ECO:0000256" key="1">
    <source>
        <dbReference type="ARBA" id="ARBA00022491"/>
    </source>
</evidence>
<dbReference type="InterPro" id="IPR009057">
    <property type="entry name" value="Homeodomain-like_sf"/>
</dbReference>
<keyword evidence="4" id="KW-0804">Transcription</keyword>
<keyword evidence="2" id="KW-0805">Transcription regulation</keyword>
<dbReference type="InterPro" id="IPR001647">
    <property type="entry name" value="HTH_TetR"/>
</dbReference>
<accession>A0A7X6M919</accession>
<evidence type="ECO:0000313" key="8">
    <source>
        <dbReference type="Proteomes" id="UP000553209"/>
    </source>
</evidence>
<dbReference type="PRINTS" id="PR00455">
    <property type="entry name" value="HTHTETR"/>
</dbReference>
<gene>
    <name evidence="7" type="ORF">HGB44_04750</name>
</gene>
<dbReference type="Gene3D" id="1.10.357.10">
    <property type="entry name" value="Tetracycline Repressor, domain 2"/>
    <property type="match status" value="1"/>
</dbReference>
<feature type="domain" description="HTH tetR-type" evidence="6">
    <location>
        <begin position="8"/>
        <end position="68"/>
    </location>
</feature>
<dbReference type="PANTHER" id="PTHR47506:SF1">
    <property type="entry name" value="HTH-TYPE TRANSCRIPTIONAL REGULATOR YJDC"/>
    <property type="match status" value="1"/>
</dbReference>
<dbReference type="PROSITE" id="PS50977">
    <property type="entry name" value="HTH_TETR_2"/>
    <property type="match status" value="1"/>
</dbReference>
<dbReference type="AlphaFoldDB" id="A0A7X6M919"/>
<dbReference type="SUPFAM" id="SSF48498">
    <property type="entry name" value="Tetracyclin repressor-like, C-terminal domain"/>
    <property type="match status" value="1"/>
</dbReference>
<sequence length="199" mass="21142">MPRQVDHGQRRREIAEAVCSLVSARGLEAVSLRDVAAEAGISMGRVQHYFRTKDEMLLFALEYVGGRDAAGAREALAGLPGHPEPRAVVRTVLAGLLGGAPEQLEAQRVSVAFQARALVEPRLAESLLRGYAGVQALLEDVVRRGVASGEAVEGTDPETAATAVLALVDGLRAQVLLGHGTRERALAVLDDHLDRLFPG</sequence>
<dbReference type="InterPro" id="IPR036271">
    <property type="entry name" value="Tet_transcr_reg_TetR-rel_C_sf"/>
</dbReference>
<dbReference type="Proteomes" id="UP000553209">
    <property type="component" value="Unassembled WGS sequence"/>
</dbReference>
<evidence type="ECO:0000256" key="4">
    <source>
        <dbReference type="ARBA" id="ARBA00023163"/>
    </source>
</evidence>
<protein>
    <submittedName>
        <fullName evidence="7">TetR family transcriptional regulator</fullName>
    </submittedName>
</protein>
<proteinExistence type="predicted"/>
<dbReference type="Pfam" id="PF13977">
    <property type="entry name" value="TetR_C_6"/>
    <property type="match status" value="1"/>
</dbReference>
<keyword evidence="1" id="KW-0678">Repressor</keyword>
<keyword evidence="3 5" id="KW-0238">DNA-binding</keyword>
<reference evidence="7 8" key="1">
    <citation type="submission" date="2020-04" db="EMBL/GenBank/DDBJ databases">
        <title>MicrobeNet Type strains.</title>
        <authorList>
            <person name="Nicholson A.C."/>
        </authorList>
    </citation>
    <scope>NUCLEOTIDE SEQUENCE [LARGE SCALE GENOMIC DNA]</scope>
    <source>
        <strain evidence="7 8">ATCC 23612</strain>
    </source>
</reference>
<organism evidence="7 8">
    <name type="scientific">Nocardiopsis alborubida</name>
    <dbReference type="NCBI Taxonomy" id="146802"/>
    <lineage>
        <taxon>Bacteria</taxon>
        <taxon>Bacillati</taxon>
        <taxon>Actinomycetota</taxon>
        <taxon>Actinomycetes</taxon>
        <taxon>Streptosporangiales</taxon>
        <taxon>Nocardiopsidaceae</taxon>
        <taxon>Nocardiopsis</taxon>
    </lineage>
</organism>
<dbReference type="PANTHER" id="PTHR47506">
    <property type="entry name" value="TRANSCRIPTIONAL REGULATORY PROTEIN"/>
    <property type="match status" value="1"/>
</dbReference>
<evidence type="ECO:0000256" key="2">
    <source>
        <dbReference type="ARBA" id="ARBA00023015"/>
    </source>
</evidence>
<evidence type="ECO:0000256" key="5">
    <source>
        <dbReference type="PROSITE-ProRule" id="PRU00335"/>
    </source>
</evidence>
<dbReference type="GO" id="GO:0003677">
    <property type="term" value="F:DNA binding"/>
    <property type="evidence" value="ECO:0007669"/>
    <property type="project" value="UniProtKB-UniRule"/>
</dbReference>
<dbReference type="SUPFAM" id="SSF46689">
    <property type="entry name" value="Homeodomain-like"/>
    <property type="match status" value="1"/>
</dbReference>
<evidence type="ECO:0000256" key="3">
    <source>
        <dbReference type="ARBA" id="ARBA00023125"/>
    </source>
</evidence>
<evidence type="ECO:0000259" key="6">
    <source>
        <dbReference type="PROSITE" id="PS50977"/>
    </source>
</evidence>
<keyword evidence="8" id="KW-1185">Reference proteome</keyword>
<dbReference type="InterPro" id="IPR039538">
    <property type="entry name" value="BetI_C"/>
</dbReference>
<comment type="caution">
    <text evidence="7">The sequence shown here is derived from an EMBL/GenBank/DDBJ whole genome shotgun (WGS) entry which is preliminary data.</text>
</comment>
<dbReference type="RefSeq" id="WP_168443948.1">
    <property type="nucleotide sequence ID" value="NZ_JAAXPG010000003.1"/>
</dbReference>